<sequence>MSKKSLLVISAVLLGISLPLAPAHAAVRAGDNCLKLNSTANAAGVKFTCIRVGNKLVWNKGVKIAKTKSVSKPTPTPAYYQPKVGDCFYYDWDQAMFKNISDKPMDCQSLHTAETYKVQTWDSPINVYQDTDENILNVVRNICLPMSYKPSSSITQNYFTFSFPSESQWNQGNKWVRCDGVILDRSGKVPRLVAWQGEPPIRQDIPATCTVESAKSNSWSRTIDEERYVERHMGFYVRNSSPDRDATQVLITATLRFSDGTTGTELFEISRIPAGQLVGVGKDFESNDIDGWSYKINCIDSPRGVTGKLIELSASVVKQSGTDRYGLTYSATGVNTYPNVIRCKNDNYSCMVYVLYFDNLGGIVGGNTIFISGPIYPNQNFTAEGYIYYPKSWHPEKISTVRMWVQEPQS</sequence>
<reference evidence="1" key="1">
    <citation type="submission" date="2020-05" db="EMBL/GenBank/DDBJ databases">
        <authorList>
            <person name="Chiriac C."/>
            <person name="Salcher M."/>
            <person name="Ghai R."/>
            <person name="Kavagutti S V."/>
        </authorList>
    </citation>
    <scope>NUCLEOTIDE SEQUENCE</scope>
</reference>
<evidence type="ECO:0000313" key="1">
    <source>
        <dbReference type="EMBL" id="CAB4820893.1"/>
    </source>
</evidence>
<accession>A0A6J6ZK71</accession>
<dbReference type="EMBL" id="CAFABB010000072">
    <property type="protein sequence ID" value="CAB4820893.1"/>
    <property type="molecule type" value="Genomic_DNA"/>
</dbReference>
<gene>
    <name evidence="1" type="ORF">UFOPK3162_00466</name>
</gene>
<proteinExistence type="predicted"/>
<name>A0A6J6ZK71_9ZZZZ</name>
<dbReference type="AlphaFoldDB" id="A0A6J6ZK71"/>
<organism evidence="1">
    <name type="scientific">freshwater metagenome</name>
    <dbReference type="NCBI Taxonomy" id="449393"/>
    <lineage>
        <taxon>unclassified sequences</taxon>
        <taxon>metagenomes</taxon>
        <taxon>ecological metagenomes</taxon>
    </lineage>
</organism>
<protein>
    <submittedName>
        <fullName evidence="1">Unannotated protein</fullName>
    </submittedName>
</protein>